<dbReference type="RefSeq" id="WP_135764989.1">
    <property type="nucleotide sequence ID" value="NZ_RQHV01000061.1"/>
</dbReference>
<sequence>MAKNKFLILVSLRVDLVNNYNEYRDGLDNRYVKLLDSLGYDVVLLPNDNSDRDDILERLKPDGILLSGGNDISPERYKGNKLSSRNISKARDLTEEKMIRYGLKKGIPVLGICRGMQMINVFFGGSLFQDLNSRENSQISHVNTIHNITFAESFFIKKYQKKKVKVNSFHNQGILVPNLHQDLVPMAISDDGVIEALRHKSKTVYGIQWHPERTKRTSSLDKELIQYVFKRK</sequence>
<dbReference type="Gene3D" id="3.40.50.880">
    <property type="match status" value="1"/>
</dbReference>
<dbReference type="GO" id="GO:0005829">
    <property type="term" value="C:cytosol"/>
    <property type="evidence" value="ECO:0007669"/>
    <property type="project" value="TreeGrafter"/>
</dbReference>
<accession>A0A4R9LPW6</accession>
<dbReference type="InterPro" id="IPR044668">
    <property type="entry name" value="PuuD-like"/>
</dbReference>
<evidence type="ECO:0000313" key="2">
    <source>
        <dbReference type="Proteomes" id="UP000298264"/>
    </source>
</evidence>
<dbReference type="GO" id="GO:0016811">
    <property type="term" value="F:hydrolase activity, acting on carbon-nitrogen (but not peptide) bonds, in linear amides"/>
    <property type="evidence" value="ECO:0007669"/>
    <property type="project" value="InterPro"/>
</dbReference>
<evidence type="ECO:0000313" key="1">
    <source>
        <dbReference type="EMBL" id="TGN08010.1"/>
    </source>
</evidence>
<dbReference type="PANTHER" id="PTHR43235">
    <property type="entry name" value="GLUTAMINE AMIDOTRANSFERASE PB2B2.05-RELATED"/>
    <property type="match status" value="1"/>
</dbReference>
<dbReference type="Proteomes" id="UP000298264">
    <property type="component" value="Unassembled WGS sequence"/>
</dbReference>
<dbReference type="Pfam" id="PF07722">
    <property type="entry name" value="Peptidase_C26"/>
    <property type="match status" value="1"/>
</dbReference>
<dbReference type="PROSITE" id="PS51273">
    <property type="entry name" value="GATASE_TYPE_1"/>
    <property type="match status" value="1"/>
</dbReference>
<organism evidence="1 2">
    <name type="scientific">Leptospira ilyithenensis</name>
    <dbReference type="NCBI Taxonomy" id="2484901"/>
    <lineage>
        <taxon>Bacteria</taxon>
        <taxon>Pseudomonadati</taxon>
        <taxon>Spirochaetota</taxon>
        <taxon>Spirochaetia</taxon>
        <taxon>Leptospirales</taxon>
        <taxon>Leptospiraceae</taxon>
        <taxon>Leptospira</taxon>
    </lineage>
</organism>
<dbReference type="EMBL" id="RQHV01000061">
    <property type="protein sequence ID" value="TGN08010.1"/>
    <property type="molecule type" value="Genomic_DNA"/>
</dbReference>
<dbReference type="AlphaFoldDB" id="A0A4R9LPW6"/>
<dbReference type="CDD" id="cd01745">
    <property type="entry name" value="GATase1_2"/>
    <property type="match status" value="1"/>
</dbReference>
<name>A0A4R9LPW6_9LEPT</name>
<dbReference type="SUPFAM" id="SSF52317">
    <property type="entry name" value="Class I glutamine amidotransferase-like"/>
    <property type="match status" value="1"/>
</dbReference>
<gene>
    <name evidence="1" type="ORF">EHS11_13815</name>
</gene>
<dbReference type="InterPro" id="IPR029062">
    <property type="entry name" value="Class_I_gatase-like"/>
</dbReference>
<dbReference type="InterPro" id="IPR011697">
    <property type="entry name" value="Peptidase_C26"/>
</dbReference>
<comment type="caution">
    <text evidence="1">The sequence shown here is derived from an EMBL/GenBank/DDBJ whole genome shotgun (WGS) entry which is preliminary data.</text>
</comment>
<dbReference type="OrthoDB" id="9804328at2"/>
<proteinExistence type="predicted"/>
<keyword evidence="2" id="KW-1185">Reference proteome</keyword>
<reference evidence="1" key="1">
    <citation type="journal article" date="2019" name="PLoS Negl. Trop. Dis.">
        <title>Revisiting the worldwide diversity of Leptospira species in the environment.</title>
        <authorList>
            <person name="Vincent A.T."/>
            <person name="Schiettekatte O."/>
            <person name="Bourhy P."/>
            <person name="Veyrier F.J."/>
            <person name="Picardeau M."/>
        </authorList>
    </citation>
    <scope>NUCLEOTIDE SEQUENCE [LARGE SCALE GENOMIC DNA]</scope>
    <source>
        <strain evidence="1">201400974</strain>
    </source>
</reference>
<dbReference type="PANTHER" id="PTHR43235:SF1">
    <property type="entry name" value="GLUTAMINE AMIDOTRANSFERASE PB2B2.05-RELATED"/>
    <property type="match status" value="1"/>
</dbReference>
<protein>
    <submittedName>
        <fullName evidence="1">Uncharacterized protein</fullName>
    </submittedName>
</protein>